<sequence length="312" mass="32797">MFRSILFWLVASSGIAFFWPADAVGFNPFGLSRNLLWTLIIATMFSLGTLVRPVELQPLRSRPWWVGLGVAAQVLVMPLAAWLVTKLIPLDPELAAGVILCGCVPGAMASNVLTHTAGGSVAYSVSLTTVATLLSPITVPAVLSIVTGATAQSSTNTALILTLLVALPTVLGYIASQKLAWLQPIASRYSGKIASVALLWIIASVVASNRDKLQSVGMLLLLALLTMNLVGYAAGYLLGGSAKLPESFRRALSLEVGMQNAGLGTALAVTLYGPETLATIPTAAYTFGCMLTGTLLAIVWRRQDGLVDEELA</sequence>
<feature type="transmembrane region" description="Helical" evidence="5">
    <location>
        <begin position="121"/>
        <end position="146"/>
    </location>
</feature>
<dbReference type="Proteomes" id="UP000319817">
    <property type="component" value="Chromosome"/>
</dbReference>
<gene>
    <name evidence="6" type="ORF">K239x_09480</name>
</gene>
<feature type="transmembrane region" description="Helical" evidence="5">
    <location>
        <begin position="63"/>
        <end position="82"/>
    </location>
</feature>
<organism evidence="6 7">
    <name type="scientific">Stieleria marina</name>
    <dbReference type="NCBI Taxonomy" id="1930275"/>
    <lineage>
        <taxon>Bacteria</taxon>
        <taxon>Pseudomonadati</taxon>
        <taxon>Planctomycetota</taxon>
        <taxon>Planctomycetia</taxon>
        <taxon>Pirellulales</taxon>
        <taxon>Pirellulaceae</taxon>
        <taxon>Stieleria</taxon>
    </lineage>
</organism>
<evidence type="ECO:0000313" key="7">
    <source>
        <dbReference type="Proteomes" id="UP000319817"/>
    </source>
</evidence>
<name>A0A517NPE5_9BACT</name>
<keyword evidence="4 5" id="KW-0472">Membrane</keyword>
<dbReference type="RefSeq" id="WP_145416454.1">
    <property type="nucleotide sequence ID" value="NZ_CP036526.1"/>
</dbReference>
<evidence type="ECO:0000256" key="3">
    <source>
        <dbReference type="ARBA" id="ARBA00022989"/>
    </source>
</evidence>
<evidence type="ECO:0000256" key="4">
    <source>
        <dbReference type="ARBA" id="ARBA00023136"/>
    </source>
</evidence>
<dbReference type="OrthoDB" id="9806785at2"/>
<evidence type="ECO:0000256" key="5">
    <source>
        <dbReference type="SAM" id="Phobius"/>
    </source>
</evidence>
<accession>A0A517NPE5</accession>
<keyword evidence="2 5" id="KW-0812">Transmembrane</keyword>
<dbReference type="EMBL" id="CP036526">
    <property type="protein sequence ID" value="QDT09005.1"/>
    <property type="molecule type" value="Genomic_DNA"/>
</dbReference>
<dbReference type="InterPro" id="IPR038770">
    <property type="entry name" value="Na+/solute_symporter_sf"/>
</dbReference>
<feature type="transmembrane region" description="Helical" evidence="5">
    <location>
        <begin position="158"/>
        <end position="177"/>
    </location>
</feature>
<dbReference type="PANTHER" id="PTHR10361">
    <property type="entry name" value="SODIUM-BILE ACID COTRANSPORTER"/>
    <property type="match status" value="1"/>
</dbReference>
<dbReference type="InterPro" id="IPR004710">
    <property type="entry name" value="Bilac:Na_transpt"/>
</dbReference>
<keyword evidence="3 5" id="KW-1133">Transmembrane helix</keyword>
<comment type="subcellular location">
    <subcellularLocation>
        <location evidence="1">Membrane</location>
        <topology evidence="1">Multi-pass membrane protein</topology>
    </subcellularLocation>
</comment>
<keyword evidence="7" id="KW-1185">Reference proteome</keyword>
<dbReference type="GO" id="GO:0016020">
    <property type="term" value="C:membrane"/>
    <property type="evidence" value="ECO:0007669"/>
    <property type="project" value="UniProtKB-SubCell"/>
</dbReference>
<feature type="transmembrane region" description="Helical" evidence="5">
    <location>
        <begin position="33"/>
        <end position="51"/>
    </location>
</feature>
<feature type="transmembrane region" description="Helical" evidence="5">
    <location>
        <begin position="189"/>
        <end position="207"/>
    </location>
</feature>
<evidence type="ECO:0000256" key="1">
    <source>
        <dbReference type="ARBA" id="ARBA00004141"/>
    </source>
</evidence>
<feature type="transmembrane region" description="Helical" evidence="5">
    <location>
        <begin position="219"/>
        <end position="239"/>
    </location>
</feature>
<feature type="transmembrane region" description="Helical" evidence="5">
    <location>
        <begin position="278"/>
        <end position="300"/>
    </location>
</feature>
<feature type="transmembrane region" description="Helical" evidence="5">
    <location>
        <begin position="94"/>
        <end position="114"/>
    </location>
</feature>
<evidence type="ECO:0000256" key="2">
    <source>
        <dbReference type="ARBA" id="ARBA00022692"/>
    </source>
</evidence>
<protein>
    <submittedName>
        <fullName evidence="6">Sodium Bile acid symporter family protein</fullName>
    </submittedName>
</protein>
<evidence type="ECO:0000313" key="6">
    <source>
        <dbReference type="EMBL" id="QDT09005.1"/>
    </source>
</evidence>
<dbReference type="InterPro" id="IPR002657">
    <property type="entry name" value="BilAc:Na_symport/Acr3"/>
</dbReference>
<proteinExistence type="predicted"/>
<dbReference type="AlphaFoldDB" id="A0A517NPE5"/>
<dbReference type="Gene3D" id="1.20.1530.20">
    <property type="match status" value="1"/>
</dbReference>
<dbReference type="Pfam" id="PF01758">
    <property type="entry name" value="SBF"/>
    <property type="match status" value="1"/>
</dbReference>
<feature type="transmembrane region" description="Helical" evidence="5">
    <location>
        <begin position="251"/>
        <end position="272"/>
    </location>
</feature>
<reference evidence="6 7" key="1">
    <citation type="submission" date="2019-02" db="EMBL/GenBank/DDBJ databases">
        <title>Deep-cultivation of Planctomycetes and their phenomic and genomic characterization uncovers novel biology.</title>
        <authorList>
            <person name="Wiegand S."/>
            <person name="Jogler M."/>
            <person name="Boedeker C."/>
            <person name="Pinto D."/>
            <person name="Vollmers J."/>
            <person name="Rivas-Marin E."/>
            <person name="Kohn T."/>
            <person name="Peeters S.H."/>
            <person name="Heuer A."/>
            <person name="Rast P."/>
            <person name="Oberbeckmann S."/>
            <person name="Bunk B."/>
            <person name="Jeske O."/>
            <person name="Meyerdierks A."/>
            <person name="Storesund J.E."/>
            <person name="Kallscheuer N."/>
            <person name="Luecker S."/>
            <person name="Lage O.M."/>
            <person name="Pohl T."/>
            <person name="Merkel B.J."/>
            <person name="Hornburger P."/>
            <person name="Mueller R.-W."/>
            <person name="Bruemmer F."/>
            <person name="Labrenz M."/>
            <person name="Spormann A.M."/>
            <person name="Op den Camp H."/>
            <person name="Overmann J."/>
            <person name="Amann R."/>
            <person name="Jetten M.S.M."/>
            <person name="Mascher T."/>
            <person name="Medema M.H."/>
            <person name="Devos D.P."/>
            <person name="Kaster A.-K."/>
            <person name="Ovreas L."/>
            <person name="Rohde M."/>
            <person name="Galperin M.Y."/>
            <person name="Jogler C."/>
        </authorList>
    </citation>
    <scope>NUCLEOTIDE SEQUENCE [LARGE SCALE GENOMIC DNA]</scope>
    <source>
        <strain evidence="6 7">K23_9</strain>
    </source>
</reference>
<dbReference type="PANTHER" id="PTHR10361:SF28">
    <property type="entry name" value="P3 PROTEIN-RELATED"/>
    <property type="match status" value="1"/>
</dbReference>